<evidence type="ECO:0000313" key="2">
    <source>
        <dbReference type="WBParaSite" id="PEQ_0000200101-mRNA-1"/>
    </source>
</evidence>
<dbReference type="Proteomes" id="UP000887564">
    <property type="component" value="Unplaced"/>
</dbReference>
<protein>
    <submittedName>
        <fullName evidence="2">Uncharacterized protein</fullName>
    </submittedName>
</protein>
<dbReference type="WBParaSite" id="PEQ_0000200101-mRNA-1">
    <property type="protein sequence ID" value="PEQ_0000200101-mRNA-1"/>
    <property type="gene ID" value="PEQ_0000200101"/>
</dbReference>
<accession>A0A914R6C8</accession>
<dbReference type="AlphaFoldDB" id="A0A914R6C8"/>
<keyword evidence="1" id="KW-1185">Reference proteome</keyword>
<sequence>MGHASFQVSVDDLIVFSGEVPPSSQEKTAFLAVSLRE</sequence>
<organism evidence="1 2">
    <name type="scientific">Parascaris equorum</name>
    <name type="common">Equine roundworm</name>
    <dbReference type="NCBI Taxonomy" id="6256"/>
    <lineage>
        <taxon>Eukaryota</taxon>
        <taxon>Metazoa</taxon>
        <taxon>Ecdysozoa</taxon>
        <taxon>Nematoda</taxon>
        <taxon>Chromadorea</taxon>
        <taxon>Rhabditida</taxon>
        <taxon>Spirurina</taxon>
        <taxon>Ascaridomorpha</taxon>
        <taxon>Ascaridoidea</taxon>
        <taxon>Ascarididae</taxon>
        <taxon>Parascaris</taxon>
    </lineage>
</organism>
<reference evidence="2" key="1">
    <citation type="submission" date="2022-11" db="UniProtKB">
        <authorList>
            <consortium name="WormBaseParasite"/>
        </authorList>
    </citation>
    <scope>IDENTIFICATION</scope>
</reference>
<name>A0A914R6C8_PAREQ</name>
<proteinExistence type="predicted"/>
<evidence type="ECO:0000313" key="1">
    <source>
        <dbReference type="Proteomes" id="UP000887564"/>
    </source>
</evidence>